<reference evidence="1" key="1">
    <citation type="journal article" date="2020" name="Nature">
        <title>Giant virus diversity and host interactions through global metagenomics.</title>
        <authorList>
            <person name="Schulz F."/>
            <person name="Roux S."/>
            <person name="Paez-Espino D."/>
            <person name="Jungbluth S."/>
            <person name="Walsh D.A."/>
            <person name="Denef V.J."/>
            <person name="McMahon K.D."/>
            <person name="Konstantinidis K.T."/>
            <person name="Eloe-Fadrosh E.A."/>
            <person name="Kyrpides N.C."/>
            <person name="Woyke T."/>
        </authorList>
    </citation>
    <scope>NUCLEOTIDE SEQUENCE</scope>
    <source>
        <strain evidence="1">GVMAG-S-3300013006-138</strain>
    </source>
</reference>
<evidence type="ECO:0000313" key="1">
    <source>
        <dbReference type="EMBL" id="QHU18402.1"/>
    </source>
</evidence>
<proteinExistence type="predicted"/>
<dbReference type="AlphaFoldDB" id="A0A6C0KK49"/>
<dbReference type="EMBL" id="MN740929">
    <property type="protein sequence ID" value="QHU18402.1"/>
    <property type="molecule type" value="Genomic_DNA"/>
</dbReference>
<organism evidence="1">
    <name type="scientific">viral metagenome</name>
    <dbReference type="NCBI Taxonomy" id="1070528"/>
    <lineage>
        <taxon>unclassified sequences</taxon>
        <taxon>metagenomes</taxon>
        <taxon>organismal metagenomes</taxon>
    </lineage>
</organism>
<accession>A0A6C0KK49</accession>
<sequence length="97" mass="11728">MSQGKDVEFETRKKIFEEVKIFTRTEQEELYRILRRCNEEMSENRNGIFFDMMALKSQTIEKIQEWIQFCHKNRASFETREKEMTTLAEEIHVGGED</sequence>
<protein>
    <recommendedName>
        <fullName evidence="2">NET domain-containing protein</fullName>
    </recommendedName>
</protein>
<evidence type="ECO:0008006" key="2">
    <source>
        <dbReference type="Google" id="ProtNLM"/>
    </source>
</evidence>
<name>A0A6C0KK49_9ZZZZ</name>